<protein>
    <submittedName>
        <fullName evidence="1">Uncharacterized protein</fullName>
    </submittedName>
</protein>
<organism evidence="1 2">
    <name type="scientific">Streptomyces sulfonofaciens</name>
    <dbReference type="NCBI Taxonomy" id="68272"/>
    <lineage>
        <taxon>Bacteria</taxon>
        <taxon>Bacillati</taxon>
        <taxon>Actinomycetota</taxon>
        <taxon>Actinomycetes</taxon>
        <taxon>Kitasatosporales</taxon>
        <taxon>Streptomycetaceae</taxon>
        <taxon>Streptomyces</taxon>
    </lineage>
</organism>
<name>A0A919GHH0_9ACTN</name>
<dbReference type="EMBL" id="BNCD01000016">
    <property type="protein sequence ID" value="GHH84863.1"/>
    <property type="molecule type" value="Genomic_DNA"/>
</dbReference>
<reference evidence="1" key="2">
    <citation type="submission" date="2020-09" db="EMBL/GenBank/DDBJ databases">
        <authorList>
            <person name="Sun Q."/>
            <person name="Ohkuma M."/>
        </authorList>
    </citation>
    <scope>NUCLEOTIDE SEQUENCE</scope>
    <source>
        <strain evidence="1">JCM 5069</strain>
    </source>
</reference>
<dbReference type="Proteomes" id="UP000603708">
    <property type="component" value="Unassembled WGS sequence"/>
</dbReference>
<dbReference type="RefSeq" id="WP_189935845.1">
    <property type="nucleotide sequence ID" value="NZ_BNCD01000016.1"/>
</dbReference>
<keyword evidence="2" id="KW-1185">Reference proteome</keyword>
<comment type="caution">
    <text evidence="1">The sequence shown here is derived from an EMBL/GenBank/DDBJ whole genome shotgun (WGS) entry which is preliminary data.</text>
</comment>
<reference evidence="1" key="1">
    <citation type="journal article" date="2014" name="Int. J. Syst. Evol. Microbiol.">
        <title>Complete genome sequence of Corynebacterium casei LMG S-19264T (=DSM 44701T), isolated from a smear-ripened cheese.</title>
        <authorList>
            <consortium name="US DOE Joint Genome Institute (JGI-PGF)"/>
            <person name="Walter F."/>
            <person name="Albersmeier A."/>
            <person name="Kalinowski J."/>
            <person name="Ruckert C."/>
        </authorList>
    </citation>
    <scope>NUCLEOTIDE SEQUENCE</scope>
    <source>
        <strain evidence="1">JCM 5069</strain>
    </source>
</reference>
<gene>
    <name evidence="1" type="ORF">GCM10018793_50680</name>
</gene>
<sequence length="280" mass="28965">MSGPVHWEELRSADSGHLVLVVDWPAGPGDARASRDLVSLLDTPHAVWRTSGTAEPHHWEAGAREYVRPWAREVHDSGLGVRAVVACGVAGVLAAALAELVADGQGGCPEILLIDPEFVDPATVYDEFLAQLARLGQAPAAGGRERLERLRDMGASVVAECGEDLTILAARLHALLTEARGAPPPSSSTGLGAGGTGGFEPGGARLCALAVADRADVSRMWARGTALCSSSSGSGLNRTRAALLLPEAALVGREIVFDVDHAGLLRDAAVARTVSELIGA</sequence>
<accession>A0A919GHH0</accession>
<evidence type="ECO:0000313" key="1">
    <source>
        <dbReference type="EMBL" id="GHH84863.1"/>
    </source>
</evidence>
<evidence type="ECO:0000313" key="2">
    <source>
        <dbReference type="Proteomes" id="UP000603708"/>
    </source>
</evidence>
<dbReference type="AlphaFoldDB" id="A0A919GHH0"/>
<proteinExistence type="predicted"/>